<dbReference type="CDD" id="cd07821">
    <property type="entry name" value="PYR_PYL_RCAR_like"/>
    <property type="match status" value="1"/>
</dbReference>
<reference evidence="1" key="1">
    <citation type="submission" date="2022-12" db="EMBL/GenBank/DDBJ databases">
        <title>Paraconexibacter alkalitolerans sp. nov. and Baekduia alba sp. nov., isolated from soil and emended description of the genera Paraconexibacter (Chun et al., 2020) and Baekduia (An et al., 2020).</title>
        <authorList>
            <person name="Vieira S."/>
            <person name="Huber K.J."/>
            <person name="Geppert A."/>
            <person name="Wolf J."/>
            <person name="Neumann-Schaal M."/>
            <person name="Muesken M."/>
            <person name="Overmann J."/>
        </authorList>
    </citation>
    <scope>NUCLEOTIDE SEQUENCE</scope>
    <source>
        <strain evidence="1">AEG42_29</strain>
    </source>
</reference>
<dbReference type="AlphaFoldDB" id="A0AAU7AR58"/>
<dbReference type="Pfam" id="PF10604">
    <property type="entry name" value="Polyketide_cyc2"/>
    <property type="match status" value="1"/>
</dbReference>
<evidence type="ECO:0000313" key="1">
    <source>
        <dbReference type="EMBL" id="XAY04184.1"/>
    </source>
</evidence>
<accession>A0AAU7AR58</accession>
<evidence type="ECO:0008006" key="2">
    <source>
        <dbReference type="Google" id="ProtNLM"/>
    </source>
</evidence>
<sequence>MPGFLITKQINAPIQTVFDVLTDHEGATAFTPGPVKFTLEKEGTSDRNGVGAVRKISGAGPALREEIYRYDPATHFSYGIISGAPVKNHRGDVVLEERAGGTYMTYRVTFDAALPLRYPLLGVMRGVVGQLASGVKKTAEAKAAA</sequence>
<proteinExistence type="predicted"/>
<dbReference type="EMBL" id="CP114014">
    <property type="protein sequence ID" value="XAY04184.1"/>
    <property type="molecule type" value="Genomic_DNA"/>
</dbReference>
<dbReference type="Gene3D" id="3.30.530.20">
    <property type="match status" value="1"/>
</dbReference>
<gene>
    <name evidence="1" type="ORF">DSM112329_01014</name>
</gene>
<name>A0AAU7AR58_9ACTN</name>
<dbReference type="KEGG" id="parq:DSM112329_01014"/>
<organism evidence="1">
    <name type="scientific">Paraconexibacter sp. AEG42_29</name>
    <dbReference type="NCBI Taxonomy" id="2997339"/>
    <lineage>
        <taxon>Bacteria</taxon>
        <taxon>Bacillati</taxon>
        <taxon>Actinomycetota</taxon>
        <taxon>Thermoleophilia</taxon>
        <taxon>Solirubrobacterales</taxon>
        <taxon>Paraconexibacteraceae</taxon>
        <taxon>Paraconexibacter</taxon>
    </lineage>
</organism>
<dbReference type="RefSeq" id="WP_354700728.1">
    <property type="nucleotide sequence ID" value="NZ_CP114014.1"/>
</dbReference>
<protein>
    <recommendedName>
        <fullName evidence="2">SRPBCC family protein</fullName>
    </recommendedName>
</protein>
<dbReference type="InterPro" id="IPR019587">
    <property type="entry name" value="Polyketide_cyclase/dehydratase"/>
</dbReference>
<dbReference type="InterPro" id="IPR023393">
    <property type="entry name" value="START-like_dom_sf"/>
</dbReference>
<dbReference type="SUPFAM" id="SSF55961">
    <property type="entry name" value="Bet v1-like"/>
    <property type="match status" value="1"/>
</dbReference>